<dbReference type="SUPFAM" id="SSF51197">
    <property type="entry name" value="Clavaminate synthase-like"/>
    <property type="match status" value="1"/>
</dbReference>
<dbReference type="InterPro" id="IPR008775">
    <property type="entry name" value="Phytyl_CoA_dOase-like"/>
</dbReference>
<name>A0ABV9D7K6_9MICO</name>
<dbReference type="Pfam" id="PF05721">
    <property type="entry name" value="PhyH"/>
    <property type="match status" value="1"/>
</dbReference>
<dbReference type="RefSeq" id="WP_164471485.1">
    <property type="nucleotide sequence ID" value="NZ_CP033325.1"/>
</dbReference>
<keyword evidence="1" id="KW-0560">Oxidoreductase</keyword>
<dbReference type="GO" id="GO:0051213">
    <property type="term" value="F:dioxygenase activity"/>
    <property type="evidence" value="ECO:0007669"/>
    <property type="project" value="UniProtKB-KW"/>
</dbReference>
<keyword evidence="1" id="KW-0223">Dioxygenase</keyword>
<organism evidence="1 2">
    <name type="scientific">Georgenia faecalis</name>
    <dbReference type="NCBI Taxonomy" id="2483799"/>
    <lineage>
        <taxon>Bacteria</taxon>
        <taxon>Bacillati</taxon>
        <taxon>Actinomycetota</taxon>
        <taxon>Actinomycetes</taxon>
        <taxon>Micrococcales</taxon>
        <taxon>Bogoriellaceae</taxon>
        <taxon>Georgenia</taxon>
    </lineage>
</organism>
<dbReference type="EMBL" id="JBHSGF010000003">
    <property type="protein sequence ID" value="MFC4554561.1"/>
    <property type="molecule type" value="Genomic_DNA"/>
</dbReference>
<comment type="caution">
    <text evidence="1">The sequence shown here is derived from an EMBL/GenBank/DDBJ whole genome shotgun (WGS) entry which is preliminary data.</text>
</comment>
<sequence length="292" mass="32159">MTSPLSTDQMTAPALAEAVYRDGLALLPNAFPREWAGRLDDDLAREFIAALRSPGGVAPRGWNRFYFEPFAERVPAFLDVVTHPVIAALSAHLFGPDWQVVELGCDIPLPGAINQPWHRDFPMPEITRRERRLTSIAVNITALDVVDAPFQAVPGTQLDDGEDFEDAMFPPGERVPDLEGRMRSFHARMGNLSVRSGLIVHRGSAMGIGSRMRQVAIVGIVAPDDPAVVERRADPYDPHPPRIRMSQEYADSVPPHVLDHISVEVVAPTAAALPPYRTEHLFEGLRMSALQA</sequence>
<keyword evidence="2" id="KW-1185">Reference proteome</keyword>
<accession>A0ABV9D7K6</accession>
<reference evidence="2" key="1">
    <citation type="journal article" date="2019" name="Int. J. Syst. Evol. Microbiol.">
        <title>The Global Catalogue of Microorganisms (GCM) 10K type strain sequencing project: providing services to taxonomists for standard genome sequencing and annotation.</title>
        <authorList>
            <consortium name="The Broad Institute Genomics Platform"/>
            <consortium name="The Broad Institute Genome Sequencing Center for Infectious Disease"/>
            <person name="Wu L."/>
            <person name="Ma J."/>
        </authorList>
    </citation>
    <scope>NUCLEOTIDE SEQUENCE [LARGE SCALE GENOMIC DNA]</scope>
    <source>
        <strain evidence="2">JCM 3369</strain>
    </source>
</reference>
<protein>
    <submittedName>
        <fullName evidence="1">Phytanoyl-CoA dioxygenase family protein</fullName>
    </submittedName>
</protein>
<gene>
    <name evidence="1" type="ORF">ACFO3F_04810</name>
</gene>
<evidence type="ECO:0000313" key="2">
    <source>
        <dbReference type="Proteomes" id="UP001595955"/>
    </source>
</evidence>
<proteinExistence type="predicted"/>
<dbReference type="Proteomes" id="UP001595955">
    <property type="component" value="Unassembled WGS sequence"/>
</dbReference>
<dbReference type="Gene3D" id="2.60.120.620">
    <property type="entry name" value="q2cbj1_9rhob like domain"/>
    <property type="match status" value="1"/>
</dbReference>
<evidence type="ECO:0000313" key="1">
    <source>
        <dbReference type="EMBL" id="MFC4554561.1"/>
    </source>
</evidence>